<evidence type="ECO:0008006" key="3">
    <source>
        <dbReference type="Google" id="ProtNLM"/>
    </source>
</evidence>
<dbReference type="STRING" id="1178516.AWR27_05955"/>
<reference evidence="1 2" key="1">
    <citation type="submission" date="2016-01" db="EMBL/GenBank/DDBJ databases">
        <authorList>
            <person name="Oliw E.H."/>
        </authorList>
    </citation>
    <scope>NUCLEOTIDE SEQUENCE [LARGE SCALE GENOMIC DNA]</scope>
    <source>
        <strain evidence="1 2">DY10</strain>
    </source>
</reference>
<dbReference type="EMBL" id="CP014263">
    <property type="protein sequence ID" value="AQG78910.1"/>
    <property type="molecule type" value="Genomic_DNA"/>
</dbReference>
<organism evidence="1 2">
    <name type="scientific">Spirosoma montaniterrae</name>
    <dbReference type="NCBI Taxonomy" id="1178516"/>
    <lineage>
        <taxon>Bacteria</taxon>
        <taxon>Pseudomonadati</taxon>
        <taxon>Bacteroidota</taxon>
        <taxon>Cytophagia</taxon>
        <taxon>Cytophagales</taxon>
        <taxon>Cytophagaceae</taxon>
        <taxon>Spirosoma</taxon>
    </lineage>
</organism>
<dbReference type="RefSeq" id="WP_077130353.1">
    <property type="nucleotide sequence ID" value="NZ_CP014263.1"/>
</dbReference>
<evidence type="ECO:0000313" key="2">
    <source>
        <dbReference type="Proteomes" id="UP000187941"/>
    </source>
</evidence>
<accession>A0A1P9WU99</accession>
<evidence type="ECO:0000313" key="1">
    <source>
        <dbReference type="EMBL" id="AQG78910.1"/>
    </source>
</evidence>
<sequence>MITTFVQVSLIAGVKNLMGALLFSTTFFANPDAPTKPTSFDASVYVTKAGKVRLSVAKVKPTTVTVLLLDEKQHVIHTTTIPKKQMKAGVLFDMSEVVDGEYTLELRSDDGLLLKQINLATPVRDRVIALL</sequence>
<dbReference type="KEGG" id="smon:AWR27_05955"/>
<protein>
    <recommendedName>
        <fullName evidence="3">Secretion system C-terminal sorting domain-containing protein</fullName>
    </recommendedName>
</protein>
<dbReference type="OrthoDB" id="958265at2"/>
<dbReference type="AlphaFoldDB" id="A0A1P9WU99"/>
<keyword evidence="2" id="KW-1185">Reference proteome</keyword>
<proteinExistence type="predicted"/>
<name>A0A1P9WU99_9BACT</name>
<gene>
    <name evidence="1" type="ORF">AWR27_05955</name>
</gene>
<dbReference type="Proteomes" id="UP000187941">
    <property type="component" value="Chromosome"/>
</dbReference>